<accession>A0ABV8TWF8</accession>
<organism evidence="1 2">
    <name type="scientific">Salininema proteolyticum</name>
    <dbReference type="NCBI Taxonomy" id="1607685"/>
    <lineage>
        <taxon>Bacteria</taxon>
        <taxon>Bacillati</taxon>
        <taxon>Actinomycetota</taxon>
        <taxon>Actinomycetes</taxon>
        <taxon>Glycomycetales</taxon>
        <taxon>Glycomycetaceae</taxon>
        <taxon>Salininema</taxon>
    </lineage>
</organism>
<dbReference type="InterPro" id="IPR054284">
    <property type="entry name" value="DUF7019"/>
</dbReference>
<sequence>MSIRYYVYIGDTKVDMMLPQIDPGFAHSRETEVRAGVSLVGATRKVAKAVPDRVARLERVVRHLQDHMDIGTPDAPGAYFAGILPARMLVQSPDSVYFGGATETTEIGLGGSASHLVTPSMPASEEIPMGSHMPGILRVLAAVSETGETAEEPGLADDVHQANRRIRGPLQNIEVLAKLLAYEPGAHDGNAVVVGSPIYVALAD</sequence>
<dbReference type="Proteomes" id="UP001595823">
    <property type="component" value="Unassembled WGS sequence"/>
</dbReference>
<evidence type="ECO:0000313" key="2">
    <source>
        <dbReference type="Proteomes" id="UP001595823"/>
    </source>
</evidence>
<comment type="caution">
    <text evidence="1">The sequence shown here is derived from an EMBL/GenBank/DDBJ whole genome shotgun (WGS) entry which is preliminary data.</text>
</comment>
<proteinExistence type="predicted"/>
<protein>
    <submittedName>
        <fullName evidence="1">DUF7019 family protein</fullName>
    </submittedName>
</protein>
<reference evidence="2" key="1">
    <citation type="journal article" date="2019" name="Int. J. Syst. Evol. Microbiol.">
        <title>The Global Catalogue of Microorganisms (GCM) 10K type strain sequencing project: providing services to taxonomists for standard genome sequencing and annotation.</title>
        <authorList>
            <consortium name="The Broad Institute Genomics Platform"/>
            <consortium name="The Broad Institute Genome Sequencing Center for Infectious Disease"/>
            <person name="Wu L."/>
            <person name="Ma J."/>
        </authorList>
    </citation>
    <scope>NUCLEOTIDE SEQUENCE [LARGE SCALE GENOMIC DNA]</scope>
    <source>
        <strain evidence="2">IBRC-M 10908</strain>
    </source>
</reference>
<dbReference type="NCBIfam" id="NF040893">
    <property type="entry name" value="SAVMC3_10250"/>
    <property type="match status" value="1"/>
</dbReference>
<dbReference type="EMBL" id="JBHSDK010000009">
    <property type="protein sequence ID" value="MFC4334778.1"/>
    <property type="molecule type" value="Genomic_DNA"/>
</dbReference>
<dbReference type="Pfam" id="PF22880">
    <property type="entry name" value="DUF7019"/>
    <property type="match status" value="1"/>
</dbReference>
<gene>
    <name evidence="1" type="ORF">ACFPET_06165</name>
</gene>
<dbReference type="RefSeq" id="WP_380618807.1">
    <property type="nucleotide sequence ID" value="NZ_JBHSDK010000009.1"/>
</dbReference>
<name>A0ABV8TWF8_9ACTN</name>
<evidence type="ECO:0000313" key="1">
    <source>
        <dbReference type="EMBL" id="MFC4334778.1"/>
    </source>
</evidence>
<keyword evidence="2" id="KW-1185">Reference proteome</keyword>